<dbReference type="CDD" id="cd00580">
    <property type="entry name" value="CHMI"/>
    <property type="match status" value="1"/>
</dbReference>
<dbReference type="PANTHER" id="PTHR37950:SF1">
    <property type="entry name" value="4-HYDROXYPHENYLACETATE CATABOLISM PROTEIN"/>
    <property type="match status" value="1"/>
</dbReference>
<proteinExistence type="predicted"/>
<dbReference type="EMBL" id="FOFP01000004">
    <property type="protein sequence ID" value="SEQ18712.1"/>
    <property type="molecule type" value="Genomic_DNA"/>
</dbReference>
<keyword evidence="1" id="KW-0413">Isomerase</keyword>
<gene>
    <name evidence="1" type="ORF">SAMN05216600_10421</name>
</gene>
<comment type="caution">
    <text evidence="1">The sequence shown here is derived from an EMBL/GenBank/DDBJ whole genome shotgun (WGS) entry which is preliminary data.</text>
</comment>
<keyword evidence="2" id="KW-1185">Reference proteome</keyword>
<protein>
    <submittedName>
        <fullName evidence="1">5-carboxymethyl-2-hydroxymuconate isomerase</fullName>
    </submittedName>
</protein>
<evidence type="ECO:0000313" key="1">
    <source>
        <dbReference type="EMBL" id="SEQ18712.1"/>
    </source>
</evidence>
<dbReference type="PANTHER" id="PTHR37950">
    <property type="entry name" value="4-HYDROXYPHENYLACETATE CATABOLISM PROTEIN"/>
    <property type="match status" value="1"/>
</dbReference>
<dbReference type="Pfam" id="PF02962">
    <property type="entry name" value="CHMI"/>
    <property type="match status" value="1"/>
</dbReference>
<organism evidence="1 2">
    <name type="scientific">Pseudomonas cuatrocienegasensis</name>
    <dbReference type="NCBI Taxonomy" id="543360"/>
    <lineage>
        <taxon>Bacteria</taxon>
        <taxon>Pseudomonadati</taxon>
        <taxon>Pseudomonadota</taxon>
        <taxon>Gammaproteobacteria</taxon>
        <taxon>Pseudomonadales</taxon>
        <taxon>Pseudomonadaceae</taxon>
        <taxon>Pseudomonas</taxon>
    </lineage>
</organism>
<evidence type="ECO:0000313" key="2">
    <source>
        <dbReference type="Proteomes" id="UP000198512"/>
    </source>
</evidence>
<dbReference type="InterPro" id="IPR014347">
    <property type="entry name" value="Tautomerase/MIF_sf"/>
</dbReference>
<reference evidence="1 2" key="1">
    <citation type="submission" date="2016-10" db="EMBL/GenBank/DDBJ databases">
        <authorList>
            <person name="Varghese N."/>
            <person name="Submissions S."/>
        </authorList>
    </citation>
    <scope>NUCLEOTIDE SEQUENCE [LARGE SCALE GENOMIC DNA]</scope>
    <source>
        <strain evidence="1 2">CIP 109853</strain>
    </source>
</reference>
<accession>A0ABY1B7X6</accession>
<dbReference type="RefSeq" id="WP_069520010.1">
    <property type="nucleotide sequence ID" value="NZ_FOFP01000004.1"/>
</dbReference>
<name>A0ABY1B7X6_9PSED</name>
<sequence>MPHCLIEASNAVLALIEPAELMQKVHDSIVATGICLPAEVKVRVQLYEHYRVAGEQADFVHVTASLLDGRTALQKKQVSMSVVGALLARLPTVQAISVDVRDMQREVFSNRRSWQEVGI</sequence>
<dbReference type="Gene3D" id="3.30.429.10">
    <property type="entry name" value="Macrophage Migration Inhibitory Factor"/>
    <property type="match status" value="1"/>
</dbReference>
<dbReference type="Proteomes" id="UP000198512">
    <property type="component" value="Unassembled WGS sequence"/>
</dbReference>
<dbReference type="GO" id="GO:0016853">
    <property type="term" value="F:isomerase activity"/>
    <property type="evidence" value="ECO:0007669"/>
    <property type="project" value="UniProtKB-KW"/>
</dbReference>
<dbReference type="InterPro" id="IPR004220">
    <property type="entry name" value="5-COMe_2-OHmuconate_Isoase"/>
</dbReference>
<dbReference type="SUPFAM" id="SSF55331">
    <property type="entry name" value="Tautomerase/MIF"/>
    <property type="match status" value="1"/>
</dbReference>